<feature type="signal peptide" evidence="1">
    <location>
        <begin position="1"/>
        <end position="25"/>
    </location>
</feature>
<organism evidence="2 3">
    <name type="scientific">Vagococcus entomophilus</name>
    <dbReference type="NCBI Taxonomy" id="1160095"/>
    <lineage>
        <taxon>Bacteria</taxon>
        <taxon>Bacillati</taxon>
        <taxon>Bacillota</taxon>
        <taxon>Bacilli</taxon>
        <taxon>Lactobacillales</taxon>
        <taxon>Enterococcaceae</taxon>
        <taxon>Vagococcus</taxon>
    </lineage>
</organism>
<feature type="chain" id="PRO_5019407452" description="DUF5626 domain-containing protein" evidence="1">
    <location>
        <begin position="26"/>
        <end position="150"/>
    </location>
</feature>
<name>A0A430AGR2_9ENTE</name>
<keyword evidence="1" id="KW-0732">Signal</keyword>
<gene>
    <name evidence="2" type="ORF">CBF30_07510</name>
</gene>
<evidence type="ECO:0008006" key="4">
    <source>
        <dbReference type="Google" id="ProtNLM"/>
    </source>
</evidence>
<protein>
    <recommendedName>
        <fullName evidence="4">DUF5626 domain-containing protein</fullName>
    </recommendedName>
</protein>
<accession>A0A430AGR2</accession>
<dbReference type="AlphaFoldDB" id="A0A430AGR2"/>
<evidence type="ECO:0000313" key="3">
    <source>
        <dbReference type="Proteomes" id="UP000288669"/>
    </source>
</evidence>
<keyword evidence="3" id="KW-1185">Reference proteome</keyword>
<dbReference type="OrthoDB" id="2185320at2"/>
<dbReference type="Proteomes" id="UP000288669">
    <property type="component" value="Unassembled WGS sequence"/>
</dbReference>
<dbReference type="NCBIfam" id="NF046016">
    <property type="entry name" value="LMxysn_1693_fam"/>
    <property type="match status" value="1"/>
</dbReference>
<evidence type="ECO:0000256" key="1">
    <source>
        <dbReference type="SAM" id="SignalP"/>
    </source>
</evidence>
<reference evidence="2 3" key="1">
    <citation type="submission" date="2017-05" db="EMBL/GenBank/DDBJ databases">
        <title>Vagococcus spp. assemblies.</title>
        <authorList>
            <person name="Gulvik C.A."/>
        </authorList>
    </citation>
    <scope>NUCLEOTIDE SEQUENCE [LARGE SCALE GENOMIC DNA]</scope>
    <source>
        <strain evidence="2 3">DSM 24756</strain>
    </source>
</reference>
<proteinExistence type="predicted"/>
<sequence length="150" mass="17601">MKKFFSSLLLLFFGLLLFGTKNMSASQLQEKPTLIPHSYFEDNENYYILTPSPKKARTWSKTQGYTITNTKRTYLGRFKNGHSITIKIPLPFPGLKPIVIYKYSKSGFFKEYRQSITIRVTVKVYRKIDNRYLKTTTYTSHTSYIDKIPD</sequence>
<comment type="caution">
    <text evidence="2">The sequence shown here is derived from an EMBL/GenBank/DDBJ whole genome shotgun (WGS) entry which is preliminary data.</text>
</comment>
<evidence type="ECO:0000313" key="2">
    <source>
        <dbReference type="EMBL" id="RSU07095.1"/>
    </source>
</evidence>
<dbReference type="RefSeq" id="WP_126824576.1">
    <property type="nucleotide sequence ID" value="NZ_JBHLWU010000002.1"/>
</dbReference>
<dbReference type="EMBL" id="NGJZ01000002">
    <property type="protein sequence ID" value="RSU07095.1"/>
    <property type="molecule type" value="Genomic_DNA"/>
</dbReference>